<dbReference type="PANTHER" id="PTHR30294:SF38">
    <property type="entry name" value="TRANSPORT PERMEASE PROTEIN"/>
    <property type="match status" value="1"/>
</dbReference>
<evidence type="ECO:0000256" key="6">
    <source>
        <dbReference type="ARBA" id="ARBA00022989"/>
    </source>
</evidence>
<feature type="domain" description="ABC transmembrane type-2" evidence="9">
    <location>
        <begin position="136"/>
        <end position="365"/>
    </location>
</feature>
<comment type="caution">
    <text evidence="10">The sequence shown here is derived from an EMBL/GenBank/DDBJ whole genome shotgun (WGS) entry which is preliminary data.</text>
</comment>
<evidence type="ECO:0000256" key="2">
    <source>
        <dbReference type="ARBA" id="ARBA00007783"/>
    </source>
</evidence>
<organism evidence="10 11">
    <name type="scientific">Halalkalibacter oceani</name>
    <dbReference type="NCBI Taxonomy" id="1653776"/>
    <lineage>
        <taxon>Bacteria</taxon>
        <taxon>Bacillati</taxon>
        <taxon>Bacillota</taxon>
        <taxon>Bacilli</taxon>
        <taxon>Bacillales</taxon>
        <taxon>Bacillaceae</taxon>
        <taxon>Halalkalibacter</taxon>
    </lineage>
</organism>
<feature type="transmembrane region" description="Helical" evidence="8">
    <location>
        <begin position="15"/>
        <end position="36"/>
    </location>
</feature>
<evidence type="ECO:0000256" key="1">
    <source>
        <dbReference type="ARBA" id="ARBA00004651"/>
    </source>
</evidence>
<feature type="transmembrane region" description="Helical" evidence="8">
    <location>
        <begin position="282"/>
        <end position="303"/>
    </location>
</feature>
<feature type="transmembrane region" description="Helical" evidence="8">
    <location>
        <begin position="216"/>
        <end position="242"/>
    </location>
</feature>
<evidence type="ECO:0000256" key="8">
    <source>
        <dbReference type="SAM" id="Phobius"/>
    </source>
</evidence>
<dbReference type="RefSeq" id="WP_251224548.1">
    <property type="nucleotide sequence ID" value="NZ_JAMBOL010000022.1"/>
</dbReference>
<evidence type="ECO:0000256" key="7">
    <source>
        <dbReference type="ARBA" id="ARBA00023136"/>
    </source>
</evidence>
<dbReference type="GO" id="GO:0005886">
    <property type="term" value="C:plasma membrane"/>
    <property type="evidence" value="ECO:0007669"/>
    <property type="project" value="UniProtKB-SubCell"/>
</dbReference>
<evidence type="ECO:0000256" key="5">
    <source>
        <dbReference type="ARBA" id="ARBA00022692"/>
    </source>
</evidence>
<feature type="transmembrane region" description="Helical" evidence="8">
    <location>
        <begin position="174"/>
        <end position="195"/>
    </location>
</feature>
<comment type="similarity">
    <text evidence="2">Belongs to the ABC-2 integral membrane protein family.</text>
</comment>
<name>A0A9X2IPA7_9BACI</name>
<dbReference type="InterPro" id="IPR051449">
    <property type="entry name" value="ABC-2_transporter_component"/>
</dbReference>
<keyword evidence="7 8" id="KW-0472">Membrane</keyword>
<protein>
    <submittedName>
        <fullName evidence="10">ABC transporter permease</fullName>
    </submittedName>
</protein>
<dbReference type="Proteomes" id="UP001139179">
    <property type="component" value="Unassembled WGS sequence"/>
</dbReference>
<comment type="subcellular location">
    <subcellularLocation>
        <location evidence="1">Cell membrane</location>
        <topology evidence="1">Multi-pass membrane protein</topology>
    </subcellularLocation>
</comment>
<dbReference type="PROSITE" id="PS51012">
    <property type="entry name" value="ABC_TM2"/>
    <property type="match status" value="1"/>
</dbReference>
<dbReference type="Pfam" id="PF12698">
    <property type="entry name" value="ABC2_membrane_3"/>
    <property type="match status" value="1"/>
</dbReference>
<evidence type="ECO:0000259" key="9">
    <source>
        <dbReference type="PROSITE" id="PS51012"/>
    </source>
</evidence>
<feature type="transmembrane region" description="Helical" evidence="8">
    <location>
        <begin position="340"/>
        <end position="362"/>
    </location>
</feature>
<dbReference type="InterPro" id="IPR047817">
    <property type="entry name" value="ABC2_TM_bact-type"/>
</dbReference>
<reference evidence="10" key="1">
    <citation type="submission" date="2022-05" db="EMBL/GenBank/DDBJ databases">
        <title>Comparative Genomics of Spacecraft Associated Microbes.</title>
        <authorList>
            <person name="Tran M.T."/>
            <person name="Wright A."/>
            <person name="Seuylemezian A."/>
            <person name="Eisen J."/>
            <person name="Coil D."/>
        </authorList>
    </citation>
    <scope>NUCLEOTIDE SEQUENCE</scope>
    <source>
        <strain evidence="10">214.1.1</strain>
    </source>
</reference>
<sequence length="365" mass="41497">MKSVFLLQWQRFKRAPVLVLFFFGLTLLFVFFLAGFRSESELTVYTYGDETLTVEERDGWLEKLNESGALRFVWVEEEEARHAVATGMVSLALRLMKDDYRLLVATDEQTHYVVDSYVNQVFTEELRIRQLEASERADIRSEVERFLAEPVLTVSSTSLAGADGVFLDEERLHVLFGMTLFFSIYTIMFSLMNVAEEKREGTWNRLIVSPLRKWQVYTGHLLYCFIIGILQIVAVFFIFYYLLDFELGNRFGTMLIVIGCYVFAIVALGMLLIGLVRTSQQLQAVIPITSTAIAMLGGAFWPIEIVTNEVMLLLAQAMPIFYAMEGLKGASLYQYGVGEIATPLSFLLLIGVICMGIGINLMERK</sequence>
<evidence type="ECO:0000313" key="10">
    <source>
        <dbReference type="EMBL" id="MCM3715849.1"/>
    </source>
</evidence>
<feature type="transmembrane region" description="Helical" evidence="8">
    <location>
        <begin position="254"/>
        <end position="275"/>
    </location>
</feature>
<keyword evidence="11" id="KW-1185">Reference proteome</keyword>
<proteinExistence type="inferred from homology"/>
<dbReference type="AlphaFoldDB" id="A0A9X2IPA7"/>
<evidence type="ECO:0000256" key="3">
    <source>
        <dbReference type="ARBA" id="ARBA00022448"/>
    </source>
</evidence>
<dbReference type="InterPro" id="IPR013525">
    <property type="entry name" value="ABC2_TM"/>
</dbReference>
<keyword evidence="3" id="KW-0813">Transport</keyword>
<keyword evidence="4" id="KW-1003">Cell membrane</keyword>
<evidence type="ECO:0000313" key="11">
    <source>
        <dbReference type="Proteomes" id="UP001139179"/>
    </source>
</evidence>
<evidence type="ECO:0000256" key="4">
    <source>
        <dbReference type="ARBA" id="ARBA00022475"/>
    </source>
</evidence>
<keyword evidence="6 8" id="KW-1133">Transmembrane helix</keyword>
<dbReference type="PANTHER" id="PTHR30294">
    <property type="entry name" value="MEMBRANE COMPONENT OF ABC TRANSPORTER YHHJ-RELATED"/>
    <property type="match status" value="1"/>
</dbReference>
<accession>A0A9X2IPA7</accession>
<dbReference type="EMBL" id="JAMBOL010000022">
    <property type="protein sequence ID" value="MCM3715849.1"/>
    <property type="molecule type" value="Genomic_DNA"/>
</dbReference>
<dbReference type="GO" id="GO:0140359">
    <property type="term" value="F:ABC-type transporter activity"/>
    <property type="evidence" value="ECO:0007669"/>
    <property type="project" value="InterPro"/>
</dbReference>
<keyword evidence="5 8" id="KW-0812">Transmembrane</keyword>
<gene>
    <name evidence="10" type="ORF">M3202_17470</name>
</gene>